<proteinExistence type="predicted"/>
<name>A0ABQ5NA26_9CLOT</name>
<evidence type="ECO:0000259" key="2">
    <source>
        <dbReference type="PROSITE" id="PS51782"/>
    </source>
</evidence>
<dbReference type="SMART" id="SM00257">
    <property type="entry name" value="LysM"/>
    <property type="match status" value="2"/>
</dbReference>
<feature type="domain" description="LysM" evidence="2">
    <location>
        <begin position="27"/>
        <end position="70"/>
    </location>
</feature>
<evidence type="ECO:0000256" key="1">
    <source>
        <dbReference type="SAM" id="SignalP"/>
    </source>
</evidence>
<feature type="domain" description="LysM" evidence="2">
    <location>
        <begin position="73"/>
        <end position="116"/>
    </location>
</feature>
<dbReference type="SUPFAM" id="SSF54106">
    <property type="entry name" value="LysM domain"/>
    <property type="match status" value="2"/>
</dbReference>
<dbReference type="InterPro" id="IPR011105">
    <property type="entry name" value="Cell_wall_hydrolase_SleB"/>
</dbReference>
<dbReference type="Gene3D" id="6.20.240.60">
    <property type="match status" value="1"/>
</dbReference>
<dbReference type="CDD" id="cd00118">
    <property type="entry name" value="LysM"/>
    <property type="match status" value="1"/>
</dbReference>
<dbReference type="InterPro" id="IPR042047">
    <property type="entry name" value="SleB_dom1"/>
</dbReference>
<sequence>MFKSKKLSILLLSLGVALSSVLPVKAADYKVTSGDSLYTLSKTFNTTITQLKTTNNLTSDKIYIGQTLNVPAQIYSVKSGDSLYLISKKFGITLGQLRVMNNKWDDYIYPSQKLLVPGTATTSSSSTNTASNQQAGVIPYSQADVDLLARLINAEAQGEPYSAKVAVGAVIINRVQDSRFPKTISSVIYQVDHGYYQFTPVLNGWIDKPATSESIQAAYEALRGSDPSNGALYYFDDSTTNTWLWSKPIAARISHMVFAY</sequence>
<dbReference type="PANTHER" id="PTHR33734">
    <property type="entry name" value="LYSM DOMAIN-CONTAINING GPI-ANCHORED PROTEIN 2"/>
    <property type="match status" value="1"/>
</dbReference>
<dbReference type="Pfam" id="PF07486">
    <property type="entry name" value="Hydrolase_2"/>
    <property type="match status" value="1"/>
</dbReference>
<dbReference type="EMBL" id="BRXR01000001">
    <property type="protein sequence ID" value="GLC32026.1"/>
    <property type="molecule type" value="Genomic_DNA"/>
</dbReference>
<protein>
    <submittedName>
        <fullName evidence="3">Peptidoglycan-binding protein</fullName>
    </submittedName>
</protein>
<dbReference type="InterPro" id="IPR036779">
    <property type="entry name" value="LysM_dom_sf"/>
</dbReference>
<comment type="caution">
    <text evidence="3">The sequence shown here is derived from an EMBL/GenBank/DDBJ whole genome shotgun (WGS) entry which is preliminary data.</text>
</comment>
<evidence type="ECO:0000313" key="4">
    <source>
        <dbReference type="Proteomes" id="UP001208567"/>
    </source>
</evidence>
<keyword evidence="4" id="KW-1185">Reference proteome</keyword>
<reference evidence="3 4" key="1">
    <citation type="journal article" date="2024" name="Int. J. Syst. Evol. Microbiol.">
        <title>Clostridium omnivorum sp. nov., isolated from anoxic soil under the treatment of reductive soil disinfestation.</title>
        <authorList>
            <person name="Ueki A."/>
            <person name="Tonouchi A."/>
            <person name="Kaku N."/>
            <person name="Honma S."/>
            <person name="Ueki K."/>
        </authorList>
    </citation>
    <scope>NUCLEOTIDE SEQUENCE [LARGE SCALE GENOMIC DNA]</scope>
    <source>
        <strain evidence="3 4">E14</strain>
    </source>
</reference>
<dbReference type="Gene3D" id="1.10.10.2520">
    <property type="entry name" value="Cell wall hydrolase SleB, domain 1"/>
    <property type="match status" value="1"/>
</dbReference>
<dbReference type="PROSITE" id="PS51782">
    <property type="entry name" value="LYSM"/>
    <property type="match status" value="2"/>
</dbReference>
<gene>
    <name evidence="3" type="ORF">bsdE14_34360</name>
</gene>
<dbReference type="Proteomes" id="UP001208567">
    <property type="component" value="Unassembled WGS sequence"/>
</dbReference>
<dbReference type="Gene3D" id="3.10.350.10">
    <property type="entry name" value="LysM domain"/>
    <property type="match status" value="2"/>
</dbReference>
<dbReference type="Pfam" id="PF01476">
    <property type="entry name" value="LysM"/>
    <property type="match status" value="2"/>
</dbReference>
<dbReference type="RefSeq" id="WP_264851338.1">
    <property type="nucleotide sequence ID" value="NZ_BRXR01000001.1"/>
</dbReference>
<dbReference type="PANTHER" id="PTHR33734:SF22">
    <property type="entry name" value="MEMBRANE-BOUND LYTIC MUREIN TRANSGLYCOSYLASE D"/>
    <property type="match status" value="1"/>
</dbReference>
<feature type="signal peptide" evidence="1">
    <location>
        <begin position="1"/>
        <end position="26"/>
    </location>
</feature>
<keyword evidence="1" id="KW-0732">Signal</keyword>
<accession>A0ABQ5NA26</accession>
<organism evidence="3 4">
    <name type="scientific">Clostridium omnivorum</name>
    <dbReference type="NCBI Taxonomy" id="1604902"/>
    <lineage>
        <taxon>Bacteria</taxon>
        <taxon>Bacillati</taxon>
        <taxon>Bacillota</taxon>
        <taxon>Clostridia</taxon>
        <taxon>Eubacteriales</taxon>
        <taxon>Clostridiaceae</taxon>
        <taxon>Clostridium</taxon>
    </lineage>
</organism>
<feature type="chain" id="PRO_5046930318" evidence="1">
    <location>
        <begin position="27"/>
        <end position="260"/>
    </location>
</feature>
<evidence type="ECO:0000313" key="3">
    <source>
        <dbReference type="EMBL" id="GLC32026.1"/>
    </source>
</evidence>
<dbReference type="InterPro" id="IPR018392">
    <property type="entry name" value="LysM"/>
</dbReference>